<feature type="domain" description="ABC transporter" evidence="19">
    <location>
        <begin position="334"/>
        <end position="584"/>
    </location>
</feature>
<dbReference type="PROSITE" id="PS00211">
    <property type="entry name" value="ABC_TRANSPORTER_1"/>
    <property type="match status" value="2"/>
</dbReference>
<dbReference type="PROSITE" id="PS50893">
    <property type="entry name" value="ABC_TRANSPORTER_2"/>
    <property type="match status" value="2"/>
</dbReference>
<evidence type="ECO:0000256" key="4">
    <source>
        <dbReference type="ARBA" id="ARBA00022448"/>
    </source>
</evidence>
<evidence type="ECO:0000256" key="13">
    <source>
        <dbReference type="ARBA" id="ARBA00037530"/>
    </source>
</evidence>
<dbReference type="GO" id="GO:0005886">
    <property type="term" value="C:plasma membrane"/>
    <property type="evidence" value="ECO:0007669"/>
    <property type="project" value="UniProtKB-SubCell"/>
</dbReference>
<evidence type="ECO:0000313" key="20">
    <source>
        <dbReference type="EMBL" id="ALL68077.1"/>
    </source>
</evidence>
<evidence type="ECO:0000256" key="7">
    <source>
        <dbReference type="ARBA" id="ARBA00022737"/>
    </source>
</evidence>
<evidence type="ECO:0000256" key="3">
    <source>
        <dbReference type="ARBA" id="ARBA00011469"/>
    </source>
</evidence>
<dbReference type="Gene3D" id="3.40.50.300">
    <property type="entry name" value="P-loop containing nucleotide triphosphate hydrolases"/>
    <property type="match status" value="2"/>
</dbReference>
<dbReference type="GO" id="GO:0015833">
    <property type="term" value="P:peptide transport"/>
    <property type="evidence" value="ECO:0007669"/>
    <property type="project" value="InterPro"/>
</dbReference>
<comment type="catalytic activity">
    <reaction evidence="17">
        <text>glutathione(out) + ATP + H2O = glutathione(in) + ADP + phosphate + H(+)</text>
        <dbReference type="Rhea" id="RHEA:29791"/>
        <dbReference type="ChEBI" id="CHEBI:15377"/>
        <dbReference type="ChEBI" id="CHEBI:15378"/>
        <dbReference type="ChEBI" id="CHEBI:30616"/>
        <dbReference type="ChEBI" id="CHEBI:43474"/>
        <dbReference type="ChEBI" id="CHEBI:57925"/>
        <dbReference type="ChEBI" id="CHEBI:456216"/>
        <dbReference type="EC" id="7.4.2.10"/>
    </reaction>
</comment>
<comment type="subunit">
    <text evidence="3">The complex is composed of two ATP-binding proteins (GsiA), two transmembrane proteins (GsiC and GsiD) and a solute-binding protein (GsiB).</text>
</comment>
<keyword evidence="5" id="KW-1003">Cell membrane</keyword>
<dbReference type="InterPro" id="IPR003439">
    <property type="entry name" value="ABC_transporter-like_ATP-bd"/>
</dbReference>
<dbReference type="GO" id="GO:0005524">
    <property type="term" value="F:ATP binding"/>
    <property type="evidence" value="ECO:0007669"/>
    <property type="project" value="UniProtKB-KW"/>
</dbReference>
<dbReference type="SUPFAM" id="SSF52540">
    <property type="entry name" value="P-loop containing nucleoside triphosphate hydrolases"/>
    <property type="match status" value="2"/>
</dbReference>
<dbReference type="AlphaFoldDB" id="A0A0N7JV31"/>
<feature type="region of interest" description="Disordered" evidence="18">
    <location>
        <begin position="1"/>
        <end position="23"/>
    </location>
</feature>
<keyword evidence="7" id="KW-0677">Repeat</keyword>
<evidence type="ECO:0000259" key="19">
    <source>
        <dbReference type="PROSITE" id="PS50893"/>
    </source>
</evidence>
<dbReference type="RefSeq" id="WP_098016060.1">
    <property type="nucleotide sequence ID" value="NZ_CP012747.1"/>
</dbReference>
<keyword evidence="6" id="KW-0997">Cell inner membrane</keyword>
<dbReference type="NCBIfam" id="NF007739">
    <property type="entry name" value="PRK10419.1"/>
    <property type="match status" value="2"/>
</dbReference>
<evidence type="ECO:0000256" key="10">
    <source>
        <dbReference type="ARBA" id="ARBA00022840"/>
    </source>
</evidence>
<evidence type="ECO:0000313" key="21">
    <source>
        <dbReference type="Proteomes" id="UP000019146"/>
    </source>
</evidence>
<dbReference type="EC" id="7.4.2.10" evidence="15"/>
<protein>
    <recommendedName>
        <fullName evidence="16">Glutathione import ATP-binding protein GsiA</fullName>
        <ecNumber evidence="15">7.4.2.10</ecNumber>
    </recommendedName>
</protein>
<keyword evidence="8" id="KW-0547">Nucleotide-binding</keyword>
<dbReference type="InterPro" id="IPR003593">
    <property type="entry name" value="AAA+_ATPase"/>
</dbReference>
<dbReference type="CDD" id="cd03257">
    <property type="entry name" value="ABC_NikE_OppD_transporters"/>
    <property type="match status" value="2"/>
</dbReference>
<gene>
    <name evidence="20" type="ORF">K788_0000812</name>
</gene>
<comment type="subcellular location">
    <subcellularLocation>
        <location evidence="2">Cell inner membrane</location>
    </subcellularLocation>
    <subcellularLocation>
        <location evidence="1">Membrane</location>
        <topology evidence="1">Peripheral membrane protein</topology>
    </subcellularLocation>
</comment>
<evidence type="ECO:0000256" key="16">
    <source>
        <dbReference type="ARBA" id="ARBA00041187"/>
    </source>
</evidence>
<keyword evidence="4" id="KW-0813">Transport</keyword>
<dbReference type="Pfam" id="PF00005">
    <property type="entry name" value="ABC_tran"/>
    <property type="match status" value="2"/>
</dbReference>
<keyword evidence="9" id="KW-0378">Hydrolase</keyword>
<dbReference type="KEGG" id="bcai:K788_0000812"/>
<dbReference type="InterPro" id="IPR050319">
    <property type="entry name" value="ABC_transp_ATP-bind"/>
</dbReference>
<evidence type="ECO:0000256" key="14">
    <source>
        <dbReference type="ARBA" id="ARBA00038416"/>
    </source>
</evidence>
<evidence type="ECO:0000256" key="17">
    <source>
        <dbReference type="ARBA" id="ARBA00047640"/>
    </source>
</evidence>
<evidence type="ECO:0000256" key="2">
    <source>
        <dbReference type="ARBA" id="ARBA00004533"/>
    </source>
</evidence>
<evidence type="ECO:0000256" key="1">
    <source>
        <dbReference type="ARBA" id="ARBA00004170"/>
    </source>
</evidence>
<dbReference type="InterPro" id="IPR027417">
    <property type="entry name" value="P-loop_NTPase"/>
</dbReference>
<reference evidence="20 21" key="1">
    <citation type="journal article" date="2014" name="Genome Announc.">
        <title>Draft Genome Sequence of the Haloacid-Degrading Burkholderia caribensis Strain MBA4.</title>
        <authorList>
            <person name="Pan Y."/>
            <person name="Kong K.F."/>
            <person name="Tsang J.S."/>
        </authorList>
    </citation>
    <scope>NUCLEOTIDE SEQUENCE [LARGE SCALE GENOMIC DNA]</scope>
    <source>
        <strain evidence="20 21">MBA4</strain>
    </source>
</reference>
<evidence type="ECO:0000256" key="12">
    <source>
        <dbReference type="ARBA" id="ARBA00023136"/>
    </source>
</evidence>
<organism evidence="20 21">
    <name type="scientific">Paraburkholderia caribensis MBA4</name>
    <dbReference type="NCBI Taxonomy" id="1323664"/>
    <lineage>
        <taxon>Bacteria</taxon>
        <taxon>Pseudomonadati</taxon>
        <taxon>Pseudomonadota</taxon>
        <taxon>Betaproteobacteria</taxon>
        <taxon>Burkholderiales</taxon>
        <taxon>Burkholderiaceae</taxon>
        <taxon>Paraburkholderia</taxon>
    </lineage>
</organism>
<accession>A0A0N7JV31</accession>
<feature type="domain" description="ABC transporter" evidence="19">
    <location>
        <begin position="26"/>
        <end position="285"/>
    </location>
</feature>
<dbReference type="Proteomes" id="UP000019146">
    <property type="component" value="Chromosome 2"/>
</dbReference>
<dbReference type="PANTHER" id="PTHR43776">
    <property type="entry name" value="TRANSPORT ATP-BINDING PROTEIN"/>
    <property type="match status" value="1"/>
</dbReference>
<dbReference type="GO" id="GO:0016887">
    <property type="term" value="F:ATP hydrolysis activity"/>
    <property type="evidence" value="ECO:0007669"/>
    <property type="project" value="InterPro"/>
</dbReference>
<evidence type="ECO:0000256" key="9">
    <source>
        <dbReference type="ARBA" id="ARBA00022801"/>
    </source>
</evidence>
<dbReference type="FunFam" id="3.40.50.300:FF:000016">
    <property type="entry name" value="Oligopeptide ABC transporter ATP-binding component"/>
    <property type="match status" value="2"/>
</dbReference>
<dbReference type="Pfam" id="PF08352">
    <property type="entry name" value="oligo_HPY"/>
    <property type="match status" value="2"/>
</dbReference>
<dbReference type="GeneID" id="69971833"/>
<dbReference type="InterPro" id="IPR017871">
    <property type="entry name" value="ABC_transporter-like_CS"/>
</dbReference>
<evidence type="ECO:0000256" key="18">
    <source>
        <dbReference type="SAM" id="MobiDB-lite"/>
    </source>
</evidence>
<evidence type="ECO:0000256" key="15">
    <source>
        <dbReference type="ARBA" id="ARBA00039050"/>
    </source>
</evidence>
<keyword evidence="12" id="KW-0472">Membrane</keyword>
<proteinExistence type="inferred from homology"/>
<dbReference type="InterPro" id="IPR013563">
    <property type="entry name" value="Oligopep_ABC_C"/>
</dbReference>
<dbReference type="PANTHER" id="PTHR43776:SF15">
    <property type="entry name" value="GLUTATHIONE IMPORT ATP-BINDING PROTEIN GSIA"/>
    <property type="match status" value="1"/>
</dbReference>
<dbReference type="NCBIfam" id="NF008453">
    <property type="entry name" value="PRK11308.1"/>
    <property type="match status" value="2"/>
</dbReference>
<evidence type="ECO:0000256" key="6">
    <source>
        <dbReference type="ARBA" id="ARBA00022519"/>
    </source>
</evidence>
<keyword evidence="11" id="KW-1278">Translocase</keyword>
<comment type="similarity">
    <text evidence="14">Belongs to the ABC transporter superfamily. Glutathione importer (TC 3.A.1.5.11) family.</text>
</comment>
<sequence length="640" mass="69373">MPGDIIVPNTPNTPTQRRPLDNLPPQRVVDIDRLTVAFRRGETTFNAVRDLSLSVDRGETLAIVGESGSGKSVTSLALMRLVEHGGGSIANGSIAFRRRNGSVLDLARASQSTMRSVRGADIAMIFQEPMTSLNPVFTVGDQIGEAIALHQNMSRSQAHAETLRLLDLVRIPEARRVAARYPHQLSGGMRQRVMIAMALSCKPSLLIADEPTTALDVTIQAQILQLIRGLQDEMNMGVIFITHDMGVVAEVADRVLVMYRGDKVEEGESAQLFAAPAHPYTKALLAAVPKLGSMQGTDAPAKFSLLRLDGEHVQQPPPNDDTASTTSKQAQPILRVRDLVTRFPVRSGLFGKLTGRVHAVERVSFDLHAGETLALVGESGCGKSTTGRSLLRLVESQSGSIEFDGKDISSLTGPSLQALRRDIQFIFQDPFASLNPRLTVGFSIMEPLLVHNVASGKEAQARVAWLLDKVGLPADAARRYPHEFSGGQRQRIAIARALALNPKVVIADESVSALDVSVQAQIVNLMLDLQRELGVAYLFISHDMAVVERISHRVAVMYLGQIVEIGPRRAVFESPQHPYTKKLMGAVPVADPARRHAKRMLAADELPSPIRALDNEPVVAPLVAVGPDHFVAAHRIGGAY</sequence>
<dbReference type="EMBL" id="CP012747">
    <property type="protein sequence ID" value="ALL68077.1"/>
    <property type="molecule type" value="Genomic_DNA"/>
</dbReference>
<comment type="function">
    <text evidence="13">Part of the ABC transporter complex GsiABCD involved in glutathione import. Responsible for energy coupling to the transport system.</text>
</comment>
<evidence type="ECO:0000256" key="11">
    <source>
        <dbReference type="ARBA" id="ARBA00022967"/>
    </source>
</evidence>
<dbReference type="GO" id="GO:0055085">
    <property type="term" value="P:transmembrane transport"/>
    <property type="evidence" value="ECO:0007669"/>
    <property type="project" value="UniProtKB-ARBA"/>
</dbReference>
<name>A0A0N7JV31_9BURK</name>
<dbReference type="SMART" id="SM00382">
    <property type="entry name" value="AAA"/>
    <property type="match status" value="2"/>
</dbReference>
<keyword evidence="10 20" id="KW-0067">ATP-binding</keyword>
<evidence type="ECO:0000256" key="5">
    <source>
        <dbReference type="ARBA" id="ARBA00022475"/>
    </source>
</evidence>
<evidence type="ECO:0000256" key="8">
    <source>
        <dbReference type="ARBA" id="ARBA00022741"/>
    </source>
</evidence>